<evidence type="ECO:0000313" key="3">
    <source>
        <dbReference type="EMBL" id="KAH6590170.1"/>
    </source>
</evidence>
<reference evidence="3 4" key="1">
    <citation type="submission" date="2021-02" db="EMBL/GenBank/DDBJ databases">
        <title>Variation within the Batrachochytrium salamandrivorans European outbreak.</title>
        <authorList>
            <person name="Kelly M."/>
            <person name="Pasmans F."/>
            <person name="Shea T.P."/>
            <person name="Munoz J.F."/>
            <person name="Carranza S."/>
            <person name="Cuomo C.A."/>
            <person name="Martel A."/>
        </authorList>
    </citation>
    <scope>NUCLEOTIDE SEQUENCE [LARGE SCALE GENOMIC DNA]</scope>
    <source>
        <strain evidence="3 4">AMFP18/2</strain>
    </source>
</reference>
<keyword evidence="2" id="KW-0732">Signal</keyword>
<dbReference type="Gene3D" id="1.10.287.1490">
    <property type="match status" value="1"/>
</dbReference>
<evidence type="ECO:0000313" key="4">
    <source>
        <dbReference type="Proteomes" id="UP001648503"/>
    </source>
</evidence>
<evidence type="ECO:0000256" key="1">
    <source>
        <dbReference type="SAM" id="Coils"/>
    </source>
</evidence>
<feature type="chain" id="PRO_5045396235" evidence="2">
    <location>
        <begin position="19"/>
        <end position="145"/>
    </location>
</feature>
<organism evidence="3 4">
    <name type="scientific">Batrachochytrium salamandrivorans</name>
    <dbReference type="NCBI Taxonomy" id="1357716"/>
    <lineage>
        <taxon>Eukaryota</taxon>
        <taxon>Fungi</taxon>
        <taxon>Fungi incertae sedis</taxon>
        <taxon>Chytridiomycota</taxon>
        <taxon>Chytridiomycota incertae sedis</taxon>
        <taxon>Chytridiomycetes</taxon>
        <taxon>Rhizophydiales</taxon>
        <taxon>Rhizophydiales incertae sedis</taxon>
        <taxon>Batrachochytrium</taxon>
    </lineage>
</organism>
<evidence type="ECO:0000256" key="2">
    <source>
        <dbReference type="SAM" id="SignalP"/>
    </source>
</evidence>
<name>A0ABQ8F400_9FUNG</name>
<keyword evidence="4" id="KW-1185">Reference proteome</keyword>
<dbReference type="SUPFAM" id="SSF58100">
    <property type="entry name" value="Bacterial hemolysins"/>
    <property type="match status" value="1"/>
</dbReference>
<protein>
    <submittedName>
        <fullName evidence="3">Uncharacterized protein</fullName>
    </submittedName>
</protein>
<accession>A0ABQ8F400</accession>
<proteinExistence type="predicted"/>
<feature type="coiled-coil region" evidence="1">
    <location>
        <begin position="38"/>
        <end position="93"/>
    </location>
</feature>
<sequence length="145" mass="16031">MKLISFAVISFLAITVSAYPHRSAASQELEEPQIDLAHSTYGQHIQSLQNELEELLNDYKAKQKKADKLQHIINEMEKAISDLESRAGDLDESEKKASAQTLLGIQMYLKTVKESKGALDHKIESTMAEYNDTVAAIVSLGGVPE</sequence>
<dbReference type="Proteomes" id="UP001648503">
    <property type="component" value="Unassembled WGS sequence"/>
</dbReference>
<gene>
    <name evidence="3" type="ORF">BASA50_009583</name>
</gene>
<comment type="caution">
    <text evidence="3">The sequence shown here is derived from an EMBL/GenBank/DDBJ whole genome shotgun (WGS) entry which is preliminary data.</text>
</comment>
<keyword evidence="1" id="KW-0175">Coiled coil</keyword>
<feature type="signal peptide" evidence="2">
    <location>
        <begin position="1"/>
        <end position="18"/>
    </location>
</feature>
<dbReference type="EMBL" id="JAFCIX010000436">
    <property type="protein sequence ID" value="KAH6590170.1"/>
    <property type="molecule type" value="Genomic_DNA"/>
</dbReference>